<evidence type="ECO:0000313" key="3">
    <source>
        <dbReference type="EMBL" id="RXK09386.1"/>
    </source>
</evidence>
<feature type="transmembrane region" description="Helical" evidence="1">
    <location>
        <begin position="81"/>
        <end position="99"/>
    </location>
</feature>
<evidence type="ECO:0000313" key="5">
    <source>
        <dbReference type="Proteomes" id="UP000289193"/>
    </source>
</evidence>
<keyword evidence="1" id="KW-0812">Transmembrane</keyword>
<proteinExistence type="predicted"/>
<protein>
    <submittedName>
        <fullName evidence="2">Membrane protein</fullName>
    </submittedName>
</protein>
<evidence type="ECO:0000256" key="1">
    <source>
        <dbReference type="SAM" id="Phobius"/>
    </source>
</evidence>
<dbReference type="Proteomes" id="UP000289193">
    <property type="component" value="Unassembled WGS sequence"/>
</dbReference>
<dbReference type="RefSeq" id="WP_114838305.1">
    <property type="nucleotide sequence ID" value="NZ_CP031217.1"/>
</dbReference>
<organism evidence="3 5">
    <name type="scientific">Halarcobacter bivalviorum</name>
    <dbReference type="NCBI Taxonomy" id="663364"/>
    <lineage>
        <taxon>Bacteria</taxon>
        <taxon>Pseudomonadati</taxon>
        <taxon>Campylobacterota</taxon>
        <taxon>Epsilonproteobacteria</taxon>
        <taxon>Campylobacterales</taxon>
        <taxon>Arcobacteraceae</taxon>
        <taxon>Halarcobacter</taxon>
    </lineage>
</organism>
<keyword evidence="1" id="KW-0472">Membrane</keyword>
<gene>
    <name evidence="2" type="ORF">ABIV_0406</name>
    <name evidence="3" type="ORF">CRV05_10690</name>
</gene>
<feature type="transmembrane region" description="Helical" evidence="1">
    <location>
        <begin position="20"/>
        <end position="41"/>
    </location>
</feature>
<accession>A0AAX2A9M4</accession>
<name>A0AAX2A9M4_9BACT</name>
<dbReference type="EMBL" id="CP031217">
    <property type="protein sequence ID" value="AXH11427.1"/>
    <property type="molecule type" value="Genomic_DNA"/>
</dbReference>
<dbReference type="EMBL" id="PDKM01000006">
    <property type="protein sequence ID" value="RXK09386.1"/>
    <property type="molecule type" value="Genomic_DNA"/>
</dbReference>
<reference evidence="3 5" key="1">
    <citation type="submission" date="2017-10" db="EMBL/GenBank/DDBJ databases">
        <title>Genomics of the genus Arcobacter.</title>
        <authorList>
            <person name="Perez-Cataluna A."/>
            <person name="Figueras M.J."/>
        </authorList>
    </citation>
    <scope>NUCLEOTIDE SEQUENCE [LARGE SCALE GENOMIC DNA]</scope>
    <source>
        <strain evidence="3 5">CECT 7835</strain>
    </source>
</reference>
<reference evidence="2 4" key="2">
    <citation type="submission" date="2018-07" db="EMBL/GenBank/DDBJ databases">
        <title>Complete genome of the Arcobacter bivalviorum type strain LMG 26154.</title>
        <authorList>
            <person name="Miller W.G."/>
            <person name="Yee E."/>
            <person name="Bono J.L."/>
        </authorList>
    </citation>
    <scope>NUCLEOTIDE SEQUENCE [LARGE SCALE GENOMIC DNA]</scope>
    <source>
        <strain evidence="2 4">LMG 26154</strain>
    </source>
</reference>
<evidence type="ECO:0000313" key="2">
    <source>
        <dbReference type="EMBL" id="AXH11427.1"/>
    </source>
</evidence>
<feature type="transmembrane region" description="Helical" evidence="1">
    <location>
        <begin position="53"/>
        <end position="69"/>
    </location>
</feature>
<dbReference type="AlphaFoldDB" id="A0AAX2A9M4"/>
<evidence type="ECO:0000313" key="4">
    <source>
        <dbReference type="Proteomes" id="UP000253850"/>
    </source>
</evidence>
<dbReference type="KEGG" id="hbv:ABIV_0406"/>
<sequence length="109" mass="13109">MEDVVLIRRPEIALEDFLPIFLSSSFVLIFGLFFVAIYTLVKMGKLKNMYMPFAYIFWGLQTYCMYFFAAKIQSNPFTIKVLMVTMVCYLILPHLYYYLNFRSEERYEQ</sequence>
<keyword evidence="1" id="KW-1133">Transmembrane helix</keyword>
<dbReference type="Proteomes" id="UP000253850">
    <property type="component" value="Chromosome"/>
</dbReference>
<keyword evidence="5" id="KW-1185">Reference proteome</keyword>